<accession>A0A1G2CLX8</accession>
<dbReference type="AlphaFoldDB" id="A0A1G2CLX8"/>
<proteinExistence type="predicted"/>
<dbReference type="EMBL" id="MHLB01000019">
    <property type="protein sequence ID" value="OGZ02212.1"/>
    <property type="molecule type" value="Genomic_DNA"/>
</dbReference>
<comment type="caution">
    <text evidence="1">The sequence shown here is derived from an EMBL/GenBank/DDBJ whole genome shotgun (WGS) entry which is preliminary data.</text>
</comment>
<gene>
    <name evidence="1" type="ORF">A2946_03700</name>
</gene>
<protein>
    <submittedName>
        <fullName evidence="1">Uncharacterized protein</fullName>
    </submittedName>
</protein>
<dbReference type="Proteomes" id="UP000178348">
    <property type="component" value="Unassembled WGS sequence"/>
</dbReference>
<sequence>MKVPPPTFCVECREQRRLAFRNERALYKRKCDLCGKMVVARVSPDKPYPMYCQECWWSDKWDPMQYGRAYDFSRPFFEQYKELLNATPHVSLLNSNMVNSEWANQETDDKNCYLNVGGHFNEDSAYNTFELNGRDSFDNYWVMRPELCYESVNCDRCYRTLFSTECFDCRDAVLSYDCRNCLNVFGCAGLRNKQYYIFNVPHTKEEYETFLAENRLSSRAKLAELAKKAEAVWMRSPRRYALIIKTSRATGNFITESKNAENCWNAERVEDCKNLYIGVDMKDSQDCSTIGWGELNYEGAHCGGLYNSKFFLFMFGGGNVKGRNSSFLEYCYATITSNNCFGCANFRSKQYCILNKQYTKEEYEALVPKIKKQMEEMPYVVATSDTRPARTTNAVQSGGQATRKIEYRYGEFFPVDLSPFGYNETVAQEYFPLTKEQALARGYPWSEYDAATHYAFSDYTVPDDIADVKDDILEKVLKCEVSGKAYRIIPMELAFYRRMSLPVPSKSPLERHKERMAKLLPKKLFERQCQCAGKTNNSPLTTDNGESGHKSKYVNTATHFHGENPCPNTFKTPYSPERPEIVYCEQCYQAEVA</sequence>
<reference evidence="1 2" key="1">
    <citation type="journal article" date="2016" name="Nat. Commun.">
        <title>Thousands of microbial genomes shed light on interconnected biogeochemical processes in an aquifer system.</title>
        <authorList>
            <person name="Anantharaman K."/>
            <person name="Brown C.T."/>
            <person name="Hug L.A."/>
            <person name="Sharon I."/>
            <person name="Castelle C.J."/>
            <person name="Probst A.J."/>
            <person name="Thomas B.C."/>
            <person name="Singh A."/>
            <person name="Wilkins M.J."/>
            <person name="Karaoz U."/>
            <person name="Brodie E.L."/>
            <person name="Williams K.H."/>
            <person name="Hubbard S.S."/>
            <person name="Banfield J.F."/>
        </authorList>
    </citation>
    <scope>NUCLEOTIDE SEQUENCE [LARGE SCALE GENOMIC DNA]</scope>
</reference>
<organism evidence="1 2">
    <name type="scientific">Candidatus Liptonbacteria bacterium RIFCSPLOWO2_01_FULL_53_13</name>
    <dbReference type="NCBI Taxonomy" id="1798651"/>
    <lineage>
        <taxon>Bacteria</taxon>
        <taxon>Candidatus Liptoniibacteriota</taxon>
    </lineage>
</organism>
<evidence type="ECO:0000313" key="2">
    <source>
        <dbReference type="Proteomes" id="UP000178348"/>
    </source>
</evidence>
<name>A0A1G2CLX8_9BACT</name>
<evidence type="ECO:0000313" key="1">
    <source>
        <dbReference type="EMBL" id="OGZ02212.1"/>
    </source>
</evidence>